<dbReference type="SUPFAM" id="SSF53254">
    <property type="entry name" value="Phosphoglycerate mutase-like"/>
    <property type="match status" value="1"/>
</dbReference>
<dbReference type="GO" id="GO:0016791">
    <property type="term" value="F:phosphatase activity"/>
    <property type="evidence" value="ECO:0007669"/>
    <property type="project" value="TreeGrafter"/>
</dbReference>
<dbReference type="PANTHER" id="PTHR48100:SF54">
    <property type="entry name" value="PHOSPHATASE SPAC5H10.03-RELATED"/>
    <property type="match status" value="1"/>
</dbReference>
<dbReference type="Gene3D" id="3.40.50.1240">
    <property type="entry name" value="Phosphoglycerate mutase-like"/>
    <property type="match status" value="1"/>
</dbReference>
<dbReference type="GeneID" id="85495749"/>
<protein>
    <recommendedName>
        <fullName evidence="4">Phosphoglycerate mutase-like protein</fullName>
    </recommendedName>
</protein>
<sequence>MSHSPASKRIFLVRHAQAEHNVFSDWSIHDPSLTPVGRRQATRLQDETVGGLQGTAQLLVTSPLRRTMETTLIAFPELKRRLESEGKQVVLLDIAQEVEDLPCDTPLHPREELASSMDGMFSGLDFTGLSPDYASKQGIFDPERAAERAELVRKWLRDRPEEEIVLVAHGDILRYIVDGHHSSRRWRNAEVCEFGFQGGFEDPEARLVERRSTHPNPAKPVAITQTPTPPTSEGGKSPGAIFAMSP</sequence>
<dbReference type="InterPro" id="IPR050275">
    <property type="entry name" value="PGM_Phosphatase"/>
</dbReference>
<dbReference type="KEGG" id="ccac:CcaHIS019_0406990"/>
<dbReference type="EMBL" id="AP028215">
    <property type="protein sequence ID" value="BEI91879.1"/>
    <property type="molecule type" value="Genomic_DNA"/>
</dbReference>
<dbReference type="Proteomes" id="UP001233271">
    <property type="component" value="Chromosome 4"/>
</dbReference>
<name>A0AA48L4L9_9TREE</name>
<accession>A0AA48L4L9</accession>
<dbReference type="GO" id="GO:0005737">
    <property type="term" value="C:cytoplasm"/>
    <property type="evidence" value="ECO:0007669"/>
    <property type="project" value="TreeGrafter"/>
</dbReference>
<feature type="region of interest" description="Disordered" evidence="1">
    <location>
        <begin position="207"/>
        <end position="246"/>
    </location>
</feature>
<organism evidence="2 3">
    <name type="scientific">Cutaneotrichosporon cavernicola</name>
    <dbReference type="NCBI Taxonomy" id="279322"/>
    <lineage>
        <taxon>Eukaryota</taxon>
        <taxon>Fungi</taxon>
        <taxon>Dikarya</taxon>
        <taxon>Basidiomycota</taxon>
        <taxon>Agaricomycotina</taxon>
        <taxon>Tremellomycetes</taxon>
        <taxon>Trichosporonales</taxon>
        <taxon>Trichosporonaceae</taxon>
        <taxon>Cutaneotrichosporon</taxon>
    </lineage>
</organism>
<evidence type="ECO:0008006" key="4">
    <source>
        <dbReference type="Google" id="ProtNLM"/>
    </source>
</evidence>
<gene>
    <name evidence="2" type="ORF">CcaverHIS019_0406990</name>
</gene>
<keyword evidence="3" id="KW-1185">Reference proteome</keyword>
<evidence type="ECO:0000256" key="1">
    <source>
        <dbReference type="SAM" id="MobiDB-lite"/>
    </source>
</evidence>
<dbReference type="SMART" id="SM00855">
    <property type="entry name" value="PGAM"/>
    <property type="match status" value="1"/>
</dbReference>
<evidence type="ECO:0000313" key="2">
    <source>
        <dbReference type="EMBL" id="BEI91879.1"/>
    </source>
</evidence>
<dbReference type="CDD" id="cd07067">
    <property type="entry name" value="HP_PGM_like"/>
    <property type="match status" value="1"/>
</dbReference>
<evidence type="ECO:0000313" key="3">
    <source>
        <dbReference type="Proteomes" id="UP001233271"/>
    </source>
</evidence>
<dbReference type="RefSeq" id="XP_060457144.1">
    <property type="nucleotide sequence ID" value="XM_060600562.1"/>
</dbReference>
<dbReference type="PANTHER" id="PTHR48100">
    <property type="entry name" value="BROAD-SPECIFICITY PHOSPHATASE YOR283W-RELATED"/>
    <property type="match status" value="1"/>
</dbReference>
<proteinExistence type="predicted"/>
<dbReference type="InterPro" id="IPR013078">
    <property type="entry name" value="His_Pase_superF_clade-1"/>
</dbReference>
<dbReference type="Pfam" id="PF00300">
    <property type="entry name" value="His_Phos_1"/>
    <property type="match status" value="1"/>
</dbReference>
<reference evidence="2" key="1">
    <citation type="journal article" date="2023" name="BMC Genomics">
        <title>Chromosome-level genome assemblies of Cutaneotrichosporon spp. (Trichosporonales, Basidiomycota) reveal imbalanced evolution between nucleotide sequences and chromosome synteny.</title>
        <authorList>
            <person name="Kobayashi Y."/>
            <person name="Kayamori A."/>
            <person name="Aoki K."/>
            <person name="Shiwa Y."/>
            <person name="Matsutani M."/>
            <person name="Fujita N."/>
            <person name="Sugita T."/>
            <person name="Iwasaki W."/>
            <person name="Tanaka N."/>
            <person name="Takashima M."/>
        </authorList>
    </citation>
    <scope>NUCLEOTIDE SEQUENCE</scope>
    <source>
        <strain evidence="2">HIS019</strain>
    </source>
</reference>
<dbReference type="InterPro" id="IPR029033">
    <property type="entry name" value="His_PPase_superfam"/>
</dbReference>
<dbReference type="AlphaFoldDB" id="A0AA48L4L9"/>